<evidence type="ECO:0000256" key="1">
    <source>
        <dbReference type="SAM" id="Phobius"/>
    </source>
</evidence>
<gene>
    <name evidence="2" type="ORF">PLEPLA_LOCUS3414</name>
</gene>
<organism evidence="2 3">
    <name type="scientific">Pleuronectes platessa</name>
    <name type="common">European plaice</name>
    <dbReference type="NCBI Taxonomy" id="8262"/>
    <lineage>
        <taxon>Eukaryota</taxon>
        <taxon>Metazoa</taxon>
        <taxon>Chordata</taxon>
        <taxon>Craniata</taxon>
        <taxon>Vertebrata</taxon>
        <taxon>Euteleostomi</taxon>
        <taxon>Actinopterygii</taxon>
        <taxon>Neopterygii</taxon>
        <taxon>Teleostei</taxon>
        <taxon>Neoteleostei</taxon>
        <taxon>Acanthomorphata</taxon>
        <taxon>Carangaria</taxon>
        <taxon>Pleuronectiformes</taxon>
        <taxon>Pleuronectoidei</taxon>
        <taxon>Pleuronectidae</taxon>
        <taxon>Pleuronectes</taxon>
    </lineage>
</organism>
<keyword evidence="1" id="KW-1133">Transmembrane helix</keyword>
<dbReference type="EMBL" id="CADEAL010000169">
    <property type="protein sequence ID" value="CAB1415696.1"/>
    <property type="molecule type" value="Genomic_DNA"/>
</dbReference>
<sequence>MSSLLVFATDGLPSEENCVSLSGAALWPEMKAAYSAAHFQERISVCGYAGQTEHFAEIFGNDSAAESRKSQESFKKWLFAGMTLVTGVVVGSLIAQKRIGLRILTCCWTF</sequence>
<evidence type="ECO:0000313" key="2">
    <source>
        <dbReference type="EMBL" id="CAB1415696.1"/>
    </source>
</evidence>
<keyword evidence="3" id="KW-1185">Reference proteome</keyword>
<evidence type="ECO:0000313" key="3">
    <source>
        <dbReference type="Proteomes" id="UP001153269"/>
    </source>
</evidence>
<feature type="transmembrane region" description="Helical" evidence="1">
    <location>
        <begin position="77"/>
        <end position="95"/>
    </location>
</feature>
<dbReference type="AlphaFoldDB" id="A0A9N7Y7L5"/>
<reference evidence="2" key="1">
    <citation type="submission" date="2020-03" db="EMBL/GenBank/DDBJ databases">
        <authorList>
            <person name="Weist P."/>
        </authorList>
    </citation>
    <scope>NUCLEOTIDE SEQUENCE</scope>
</reference>
<proteinExistence type="predicted"/>
<accession>A0A9N7Y7L5</accession>
<keyword evidence="1" id="KW-0812">Transmembrane</keyword>
<dbReference type="Proteomes" id="UP001153269">
    <property type="component" value="Unassembled WGS sequence"/>
</dbReference>
<comment type="caution">
    <text evidence="2">The sequence shown here is derived from an EMBL/GenBank/DDBJ whole genome shotgun (WGS) entry which is preliminary data.</text>
</comment>
<keyword evidence="1" id="KW-0472">Membrane</keyword>
<protein>
    <submittedName>
        <fullName evidence="2">Uncharacterized protein</fullName>
    </submittedName>
</protein>
<name>A0A9N7Y7L5_PLEPL</name>